<protein>
    <submittedName>
        <fullName evidence="2">Uncharacterized protein</fullName>
    </submittedName>
</protein>
<feature type="region of interest" description="Disordered" evidence="1">
    <location>
        <begin position="220"/>
        <end position="239"/>
    </location>
</feature>
<organism evidence="2 3">
    <name type="scientific">Frankliniella fusca</name>
    <dbReference type="NCBI Taxonomy" id="407009"/>
    <lineage>
        <taxon>Eukaryota</taxon>
        <taxon>Metazoa</taxon>
        <taxon>Ecdysozoa</taxon>
        <taxon>Arthropoda</taxon>
        <taxon>Hexapoda</taxon>
        <taxon>Insecta</taxon>
        <taxon>Pterygota</taxon>
        <taxon>Neoptera</taxon>
        <taxon>Paraneoptera</taxon>
        <taxon>Thysanoptera</taxon>
        <taxon>Terebrantia</taxon>
        <taxon>Thripoidea</taxon>
        <taxon>Thripidae</taxon>
        <taxon>Frankliniella</taxon>
    </lineage>
</organism>
<evidence type="ECO:0000313" key="3">
    <source>
        <dbReference type="Proteomes" id="UP001219518"/>
    </source>
</evidence>
<gene>
    <name evidence="2" type="ORF">KUF71_004294</name>
</gene>
<evidence type="ECO:0000256" key="1">
    <source>
        <dbReference type="SAM" id="MobiDB-lite"/>
    </source>
</evidence>
<dbReference type="EMBL" id="JAHWGI010000195">
    <property type="protein sequence ID" value="KAK3910806.1"/>
    <property type="molecule type" value="Genomic_DNA"/>
</dbReference>
<feature type="compositionally biased region" description="Polar residues" evidence="1">
    <location>
        <begin position="228"/>
        <end position="238"/>
    </location>
</feature>
<dbReference type="Proteomes" id="UP001219518">
    <property type="component" value="Unassembled WGS sequence"/>
</dbReference>
<reference evidence="2" key="2">
    <citation type="journal article" date="2023" name="BMC Genomics">
        <title>Pest status, molecular evolution, and epigenetic factors derived from the genome assembly of Frankliniella fusca, a thysanopteran phytovirus vector.</title>
        <authorList>
            <person name="Catto M.A."/>
            <person name="Labadie P.E."/>
            <person name="Jacobson A.L."/>
            <person name="Kennedy G.G."/>
            <person name="Srinivasan R."/>
            <person name="Hunt B.G."/>
        </authorList>
    </citation>
    <scope>NUCLEOTIDE SEQUENCE</scope>
    <source>
        <strain evidence="2">PL_HMW_Pooled</strain>
    </source>
</reference>
<sequence length="289" mass="31593">MDRDDERRGQKRHALSAELLARRTSQLLTFPGARDFSAQSKDFGTTTFLTGEFHQPLEANVQTVETFAYHSKEFGATSSKFNATNIPSTCHGKKFHSEMKQTPIDISAKGIVCDTCLVVVVVIESNIPNIFTSQSENVLASEQFSSTMTLAEQGLAQDSFQILKDTHDTFSELFPSFSSFLSKGSSGIGTEGSQNVECISETFESAPDISFKPAYFEQPAEEDLDDQPASNSTSSNVLGSDEIYPGSRLSVHESVMAILTFAQTERLTGAAVGRLLRGVLHSKLKRTPI</sequence>
<proteinExistence type="predicted"/>
<comment type="caution">
    <text evidence="2">The sequence shown here is derived from an EMBL/GenBank/DDBJ whole genome shotgun (WGS) entry which is preliminary data.</text>
</comment>
<evidence type="ECO:0000313" key="2">
    <source>
        <dbReference type="EMBL" id="KAK3910806.1"/>
    </source>
</evidence>
<dbReference type="AlphaFoldDB" id="A0AAE1L8M6"/>
<reference evidence="2" key="1">
    <citation type="submission" date="2021-07" db="EMBL/GenBank/DDBJ databases">
        <authorList>
            <person name="Catto M.A."/>
            <person name="Jacobson A."/>
            <person name="Kennedy G."/>
            <person name="Labadie P."/>
            <person name="Hunt B.G."/>
            <person name="Srinivasan R."/>
        </authorList>
    </citation>
    <scope>NUCLEOTIDE SEQUENCE</scope>
    <source>
        <strain evidence="2">PL_HMW_Pooled</strain>
        <tissue evidence="2">Head</tissue>
    </source>
</reference>
<name>A0AAE1L8M6_9NEOP</name>
<keyword evidence="3" id="KW-1185">Reference proteome</keyword>
<accession>A0AAE1L8M6</accession>